<proteinExistence type="predicted"/>
<dbReference type="Pfam" id="PF13391">
    <property type="entry name" value="HNH_2"/>
    <property type="match status" value="1"/>
</dbReference>
<dbReference type="Proteomes" id="UP000294114">
    <property type="component" value="Unassembled WGS sequence"/>
</dbReference>
<sequence length="238" mass="26706">MAVSGRTRKIIWVESGGRCAICHRQVLTPATETDDPSIFGEEAHIVPASPGGPRAAGRLGMTQAQIDHHSNLILLCSPCHKRVDDQPNHFTIEELHRIKRAHREWIASLGEQERPPARQAEKVTAWPSIVLSDPADPNSAPAWGATIRNASELPVYQVHVEFVPIERWRGLLAVVIEVVPPGDWLVSGRKVYPKPDRAALRPDTWEMPERTYVTELRFTDTNGQTWHRDRRGVLAEVP</sequence>
<comment type="caution">
    <text evidence="2">The sequence shown here is derived from an EMBL/GenBank/DDBJ whole genome shotgun (WGS) entry which is preliminary data.</text>
</comment>
<evidence type="ECO:0000313" key="2">
    <source>
        <dbReference type="EMBL" id="RZU73489.1"/>
    </source>
</evidence>
<name>A0A4Q8B989_9ACTN</name>
<dbReference type="OrthoDB" id="5379188at2"/>
<dbReference type="Gene3D" id="1.10.30.50">
    <property type="match status" value="1"/>
</dbReference>
<dbReference type="AlphaFoldDB" id="A0A4Q8B989"/>
<gene>
    <name evidence="2" type="ORF">EV384_1894</name>
</gene>
<keyword evidence="2" id="KW-0540">Nuclease</keyword>
<reference evidence="2 3" key="1">
    <citation type="submission" date="2019-02" db="EMBL/GenBank/DDBJ databases">
        <title>Sequencing the genomes of 1000 actinobacteria strains.</title>
        <authorList>
            <person name="Klenk H.-P."/>
        </authorList>
    </citation>
    <scope>NUCLEOTIDE SEQUENCE [LARGE SCALE GENOMIC DNA]</scope>
    <source>
        <strain evidence="2 3">DSM 45612</strain>
    </source>
</reference>
<protein>
    <submittedName>
        <fullName evidence="2">HNH endonuclease</fullName>
    </submittedName>
</protein>
<dbReference type="GO" id="GO:0004519">
    <property type="term" value="F:endonuclease activity"/>
    <property type="evidence" value="ECO:0007669"/>
    <property type="project" value="UniProtKB-KW"/>
</dbReference>
<keyword evidence="2" id="KW-0255">Endonuclease</keyword>
<dbReference type="InterPro" id="IPR003615">
    <property type="entry name" value="HNH_nuc"/>
</dbReference>
<dbReference type="EMBL" id="SHLD01000001">
    <property type="protein sequence ID" value="RZU73489.1"/>
    <property type="molecule type" value="Genomic_DNA"/>
</dbReference>
<organism evidence="2 3">
    <name type="scientific">Micromonospora kangleipakensis</name>
    <dbReference type="NCBI Taxonomy" id="1077942"/>
    <lineage>
        <taxon>Bacteria</taxon>
        <taxon>Bacillati</taxon>
        <taxon>Actinomycetota</taxon>
        <taxon>Actinomycetes</taxon>
        <taxon>Micromonosporales</taxon>
        <taxon>Micromonosporaceae</taxon>
        <taxon>Micromonospora</taxon>
    </lineage>
</organism>
<evidence type="ECO:0000313" key="3">
    <source>
        <dbReference type="Proteomes" id="UP000294114"/>
    </source>
</evidence>
<feature type="domain" description="HNH nuclease" evidence="1">
    <location>
        <begin position="19"/>
        <end position="84"/>
    </location>
</feature>
<keyword evidence="2" id="KW-0378">Hydrolase</keyword>
<evidence type="ECO:0000259" key="1">
    <source>
        <dbReference type="Pfam" id="PF13391"/>
    </source>
</evidence>
<keyword evidence="3" id="KW-1185">Reference proteome</keyword>
<dbReference type="CDD" id="cd00085">
    <property type="entry name" value="HNHc"/>
    <property type="match status" value="1"/>
</dbReference>
<dbReference type="RefSeq" id="WP_130332040.1">
    <property type="nucleotide sequence ID" value="NZ_SHLD01000001.1"/>
</dbReference>
<accession>A0A4Q8B989</accession>